<keyword evidence="2" id="KW-1185">Reference proteome</keyword>
<geneLocation type="plasmid" evidence="1 2">
    <name>pNTHE01</name>
</geneLocation>
<gene>
    <name evidence="1" type="ordered locus">Nther_2947</name>
</gene>
<dbReference type="Proteomes" id="UP000001683">
    <property type="component" value="Plasmid pNTHE01"/>
</dbReference>
<accession>B2A8P3</accession>
<dbReference type="InParanoid" id="B2A8P3"/>
<evidence type="ECO:0000313" key="1">
    <source>
        <dbReference type="EMBL" id="ACB86492.1"/>
    </source>
</evidence>
<name>B2A8P3_NATTJ</name>
<reference evidence="1 2" key="1">
    <citation type="submission" date="2008-04" db="EMBL/GenBank/DDBJ databases">
        <title>Complete sequence of plasmid1 of Natranaerobius thermophilus JW/NM-WN-LF.</title>
        <authorList>
            <consortium name="US DOE Joint Genome Institute"/>
            <person name="Copeland A."/>
            <person name="Lucas S."/>
            <person name="Lapidus A."/>
            <person name="Glavina del Rio T."/>
            <person name="Dalin E."/>
            <person name="Tice H."/>
            <person name="Bruce D."/>
            <person name="Goodwin L."/>
            <person name="Pitluck S."/>
            <person name="Chertkov O."/>
            <person name="Brettin T."/>
            <person name="Detter J.C."/>
            <person name="Han C."/>
            <person name="Kuske C.R."/>
            <person name="Schmutz J."/>
            <person name="Larimer F."/>
            <person name="Land M."/>
            <person name="Hauser L."/>
            <person name="Kyrpides N."/>
            <person name="Lykidis A."/>
            <person name="Mesbah N.M."/>
            <person name="Wiegel J."/>
        </authorList>
    </citation>
    <scope>NUCLEOTIDE SEQUENCE [LARGE SCALE GENOMIC DNA]</scope>
    <source>
        <strain evidence="2">ATCC BAA-1301 / DSM 18059 / JW/NM-WN-LF</strain>
        <plasmid evidence="1 2">pNTHE01</plasmid>
    </source>
</reference>
<dbReference type="EMBL" id="CP001035">
    <property type="protein sequence ID" value="ACB86492.1"/>
    <property type="molecule type" value="Genomic_DNA"/>
</dbReference>
<reference evidence="1 2" key="2">
    <citation type="journal article" date="2011" name="J. Bacteriol.">
        <title>Complete genome sequence of the anaerobic, halophilic alkalithermophile Natranaerobius thermophilus JW/NM-WN-LF.</title>
        <authorList>
            <person name="Zhao B."/>
            <person name="Mesbah N.M."/>
            <person name="Dalin E."/>
            <person name="Goodwin L."/>
            <person name="Nolan M."/>
            <person name="Pitluck S."/>
            <person name="Chertkov O."/>
            <person name="Brettin T.S."/>
            <person name="Han J."/>
            <person name="Larimer F.W."/>
            <person name="Land M.L."/>
            <person name="Hauser L."/>
            <person name="Kyrpides N."/>
            <person name="Wiegel J."/>
        </authorList>
    </citation>
    <scope>NUCLEOTIDE SEQUENCE [LARGE SCALE GENOMIC DNA]</scope>
    <source>
        <strain evidence="2">ATCC BAA-1301 / DSM 18059 / JW/NM-WN-LF</strain>
        <plasmid evidence="1 2">pNTHE01</plasmid>
    </source>
</reference>
<dbReference type="HOGENOM" id="CLU_1667513_0_0_9"/>
<evidence type="ECO:0000313" key="2">
    <source>
        <dbReference type="Proteomes" id="UP000001683"/>
    </source>
</evidence>
<dbReference type="AlphaFoldDB" id="B2A8P3"/>
<sequence>MTKKTQLILVGIILILGMTVHAIYEELNDKQEKTDNDKEQKEEVQVSITEEVKTETTKIIEDYNEVVDTTIEKEANDITLYLVIHREADAKQLGEDFIRSFASNASIHGEGDIEGPDSESLGGIWEHYSGDIYIGYDADPFLHGVIQDTRDNIRWFEI</sequence>
<keyword evidence="1" id="KW-0614">Plasmid</keyword>
<protein>
    <submittedName>
        <fullName evidence="1">Uncharacterized protein</fullName>
    </submittedName>
</protein>
<dbReference type="RefSeq" id="WP_012443518.1">
    <property type="nucleotide sequence ID" value="NC_010715.1"/>
</dbReference>
<dbReference type="KEGG" id="nth:Nther_2947"/>
<organism evidence="1 2">
    <name type="scientific">Natranaerobius thermophilus (strain ATCC BAA-1301 / DSM 18059 / JW/NM-WN-LF)</name>
    <dbReference type="NCBI Taxonomy" id="457570"/>
    <lineage>
        <taxon>Bacteria</taxon>
        <taxon>Bacillati</taxon>
        <taxon>Bacillota</taxon>
        <taxon>Clostridia</taxon>
        <taxon>Natranaerobiales</taxon>
        <taxon>Natranaerobiaceae</taxon>
        <taxon>Natranaerobius</taxon>
    </lineage>
</organism>
<proteinExistence type="predicted"/>